<protein>
    <recommendedName>
        <fullName evidence="3">phosphoribosylanthranilate isomerase</fullName>
        <ecNumber evidence="3">5.3.1.24</ecNumber>
    </recommendedName>
</protein>
<evidence type="ECO:0000313" key="9">
    <source>
        <dbReference type="EMBL" id="KAH7548381.1"/>
    </source>
</evidence>
<gene>
    <name evidence="9" type="ORF">JRO89_XS14G0111700</name>
</gene>
<accession>A0ABQ8H4Z2</accession>
<dbReference type="InterPro" id="IPR011060">
    <property type="entry name" value="RibuloseP-bd_barrel"/>
</dbReference>
<evidence type="ECO:0000256" key="4">
    <source>
        <dbReference type="ARBA" id="ARBA00022605"/>
    </source>
</evidence>
<dbReference type="Gene3D" id="3.20.20.70">
    <property type="entry name" value="Aldolase class I"/>
    <property type="match status" value="1"/>
</dbReference>
<dbReference type="HAMAP" id="MF_00135">
    <property type="entry name" value="PRAI"/>
    <property type="match status" value="1"/>
</dbReference>
<dbReference type="InterPro" id="IPR044643">
    <property type="entry name" value="TrpF_fam"/>
</dbReference>
<dbReference type="EMBL" id="JAFEMO010000014">
    <property type="protein sequence ID" value="KAH7548381.1"/>
    <property type="molecule type" value="Genomic_DNA"/>
</dbReference>
<keyword evidence="10" id="KW-1185">Reference proteome</keyword>
<evidence type="ECO:0000256" key="5">
    <source>
        <dbReference type="ARBA" id="ARBA00022822"/>
    </source>
</evidence>
<evidence type="ECO:0000256" key="1">
    <source>
        <dbReference type="ARBA" id="ARBA00004664"/>
    </source>
</evidence>
<feature type="domain" description="N-(5'phosphoribosyl) anthranilate isomerase (PRAI)" evidence="8">
    <location>
        <begin position="202"/>
        <end position="402"/>
    </location>
</feature>
<comment type="similarity">
    <text evidence="2">Belongs to the TrpF family.</text>
</comment>
<dbReference type="Pfam" id="PF00697">
    <property type="entry name" value="PRAI"/>
    <property type="match status" value="1"/>
</dbReference>
<sequence length="409" mass="45402">MVKVYLPYHRHRFIFRNCATYHELGGHPNAIIELGEDAECQLSVTKARRGASIRRDALYIVRYNHITCHVVRSELIYTMLSCPSKALAWNLEKNKNAIQTRQIKLTCGSKLSFGDEKNLNELLCFVTIVRKDDQHSIGSIANGHFQPKIVNLQKWKIQGVGEEKVCLPRNRLFAKNKITCSSTRTDKFFSNHEEPEKNLPLVKMCGITSAKDAAMAAEAGANFIGMIIWPNSKRSISLSVAKEISKVSREYGAEPVGVFVDDDMDTILRASDSANLEFVQLHGDGSRAAFQTLVQENRIIYVLHAKENGDLLNQISDEECSLVDWVLVDSAKGGSGKGFNWAHFTLPPIRSKHGWLLAGGINPGNVHEALSTLKPNGVDVSSGICAADGFQKDQSQISSFMSAVRSVHY</sequence>
<keyword evidence="5" id="KW-0822">Tryptophan biosynthesis</keyword>
<dbReference type="PANTHER" id="PTHR42894:SF1">
    <property type="entry name" value="N-(5'-PHOSPHORIBOSYL)ANTHRANILATE ISOMERASE"/>
    <property type="match status" value="1"/>
</dbReference>
<evidence type="ECO:0000256" key="7">
    <source>
        <dbReference type="ARBA" id="ARBA00023235"/>
    </source>
</evidence>
<reference evidence="9 10" key="1">
    <citation type="submission" date="2021-02" db="EMBL/GenBank/DDBJ databases">
        <title>Plant Genome Project.</title>
        <authorList>
            <person name="Zhang R.-G."/>
        </authorList>
    </citation>
    <scope>NUCLEOTIDE SEQUENCE [LARGE SCALE GENOMIC DNA]</scope>
    <source>
        <tissue evidence="9">Leaves</tissue>
    </source>
</reference>
<comment type="caution">
    <text evidence="9">The sequence shown here is derived from an EMBL/GenBank/DDBJ whole genome shotgun (WGS) entry which is preliminary data.</text>
</comment>
<dbReference type="SUPFAM" id="SSF51366">
    <property type="entry name" value="Ribulose-phoshate binding barrel"/>
    <property type="match status" value="1"/>
</dbReference>
<keyword evidence="6" id="KW-0057">Aromatic amino acid biosynthesis</keyword>
<dbReference type="InterPro" id="IPR013785">
    <property type="entry name" value="Aldolase_TIM"/>
</dbReference>
<evidence type="ECO:0000256" key="6">
    <source>
        <dbReference type="ARBA" id="ARBA00023141"/>
    </source>
</evidence>
<keyword evidence="7" id="KW-0413">Isomerase</keyword>
<proteinExistence type="inferred from homology"/>
<organism evidence="9 10">
    <name type="scientific">Xanthoceras sorbifolium</name>
    <dbReference type="NCBI Taxonomy" id="99658"/>
    <lineage>
        <taxon>Eukaryota</taxon>
        <taxon>Viridiplantae</taxon>
        <taxon>Streptophyta</taxon>
        <taxon>Embryophyta</taxon>
        <taxon>Tracheophyta</taxon>
        <taxon>Spermatophyta</taxon>
        <taxon>Magnoliopsida</taxon>
        <taxon>eudicotyledons</taxon>
        <taxon>Gunneridae</taxon>
        <taxon>Pentapetalae</taxon>
        <taxon>rosids</taxon>
        <taxon>malvids</taxon>
        <taxon>Sapindales</taxon>
        <taxon>Sapindaceae</taxon>
        <taxon>Xanthoceroideae</taxon>
        <taxon>Xanthoceras</taxon>
    </lineage>
</organism>
<evidence type="ECO:0000256" key="2">
    <source>
        <dbReference type="ARBA" id="ARBA00007571"/>
    </source>
</evidence>
<dbReference type="CDD" id="cd00405">
    <property type="entry name" value="PRAI"/>
    <property type="match status" value="1"/>
</dbReference>
<evidence type="ECO:0000259" key="8">
    <source>
        <dbReference type="Pfam" id="PF00697"/>
    </source>
</evidence>
<dbReference type="EC" id="5.3.1.24" evidence="3"/>
<keyword evidence="4" id="KW-0028">Amino-acid biosynthesis</keyword>
<dbReference type="InterPro" id="IPR001240">
    <property type="entry name" value="PRAI_dom"/>
</dbReference>
<dbReference type="Proteomes" id="UP000827721">
    <property type="component" value="Unassembled WGS sequence"/>
</dbReference>
<name>A0ABQ8H4Z2_9ROSI</name>
<dbReference type="PANTHER" id="PTHR42894">
    <property type="entry name" value="N-(5'-PHOSPHORIBOSYL)ANTHRANILATE ISOMERASE"/>
    <property type="match status" value="1"/>
</dbReference>
<comment type="pathway">
    <text evidence="1">Amino-acid biosynthesis; L-tryptophan biosynthesis; L-tryptophan from chorismate: step 3/5.</text>
</comment>
<evidence type="ECO:0000256" key="3">
    <source>
        <dbReference type="ARBA" id="ARBA00012572"/>
    </source>
</evidence>
<evidence type="ECO:0000313" key="10">
    <source>
        <dbReference type="Proteomes" id="UP000827721"/>
    </source>
</evidence>